<dbReference type="InterPro" id="IPR007219">
    <property type="entry name" value="XnlR_reg_dom"/>
</dbReference>
<keyword evidence="6" id="KW-0804">Transcription</keyword>
<dbReference type="GO" id="GO:0003677">
    <property type="term" value="F:DNA binding"/>
    <property type="evidence" value="ECO:0007669"/>
    <property type="project" value="UniProtKB-KW"/>
</dbReference>
<dbReference type="CDD" id="cd00067">
    <property type="entry name" value="GAL4"/>
    <property type="match status" value="1"/>
</dbReference>
<evidence type="ECO:0000256" key="3">
    <source>
        <dbReference type="ARBA" id="ARBA00022833"/>
    </source>
</evidence>
<dbReference type="PANTHER" id="PTHR31313:SF81">
    <property type="entry name" value="TY1 ENHANCER ACTIVATOR"/>
    <property type="match status" value="1"/>
</dbReference>
<dbReference type="PANTHER" id="PTHR31313">
    <property type="entry name" value="TY1 ENHANCER ACTIVATOR"/>
    <property type="match status" value="1"/>
</dbReference>
<dbReference type="PROSITE" id="PS50048">
    <property type="entry name" value="ZN2_CY6_FUNGAL_2"/>
    <property type="match status" value="1"/>
</dbReference>
<dbReference type="Proteomes" id="UP000243052">
    <property type="component" value="Chromosome v"/>
</dbReference>
<sequence>MIKTNDDYIENSENYTYMSHFIDDSSININECTQGTQLTNDLLKHSIHMESMRGSELDNKYNTGAGKGKKRLACKNCRRRRKKCDLLYPCSSCLRLKLECNVNEEDLRKKRYSNSYVKTLESHIAYLEHKVKQMSDKMTSEASYNMNDEYRRPDDRELIDVGLTSRKNGDEFGAVGSAQTGVDTKKSLFGSVPFIDGNKDDPSSPDVAMSLPSGGTPDDHEDPKLKQFANSGIYPGGPVCYKPRLKDGNENEEKAQRINEMKAAILKRSREENTGPPLNSNPTILKCLYNFYTWLYPGQFIFVHRASFLYGFFNNSEGNYENSQYCPEELIYAMVAIGSRLMPDQQKESEAYYKLAKDKMLGIVFDEEQVATKIITVQALLFLAFYELGKGNNQQAWYLSDLAIRVGDDLGFELDPKV</sequence>
<comment type="subcellular location">
    <subcellularLocation>
        <location evidence="1">Nucleus</location>
    </subcellularLocation>
</comment>
<gene>
    <name evidence="10" type="ORF">AW171_hschr52989</name>
</gene>
<dbReference type="GeneID" id="28724332"/>
<evidence type="ECO:0000313" key="10">
    <source>
        <dbReference type="EMBL" id="AMD21056.1"/>
    </source>
</evidence>
<dbReference type="SMART" id="SM00066">
    <property type="entry name" value="GAL4"/>
    <property type="match status" value="1"/>
</dbReference>
<protein>
    <submittedName>
        <fullName evidence="10">HEL225Wp</fullName>
    </submittedName>
</protein>
<dbReference type="EMBL" id="CP014245">
    <property type="protein sequence ID" value="AMD21056.1"/>
    <property type="molecule type" value="Genomic_DNA"/>
</dbReference>
<dbReference type="GO" id="GO:0005634">
    <property type="term" value="C:nucleus"/>
    <property type="evidence" value="ECO:0007669"/>
    <property type="project" value="UniProtKB-SubCell"/>
</dbReference>
<dbReference type="PROSITE" id="PS00463">
    <property type="entry name" value="ZN2_CY6_FUNGAL_1"/>
    <property type="match status" value="1"/>
</dbReference>
<dbReference type="Gene3D" id="4.10.240.10">
    <property type="entry name" value="Zn(2)-C6 fungal-type DNA-binding domain"/>
    <property type="match status" value="1"/>
</dbReference>
<keyword evidence="2" id="KW-0479">Metal-binding</keyword>
<dbReference type="GO" id="GO:0000981">
    <property type="term" value="F:DNA-binding transcription factor activity, RNA polymerase II-specific"/>
    <property type="evidence" value="ECO:0007669"/>
    <property type="project" value="InterPro"/>
</dbReference>
<dbReference type="InterPro" id="IPR036864">
    <property type="entry name" value="Zn2-C6_fun-type_DNA-bd_sf"/>
</dbReference>
<accession>A0A0X8HSJ1</accession>
<name>A0A0X8HSJ1_9SACH</name>
<dbReference type="CDD" id="cd12148">
    <property type="entry name" value="fungal_TF_MHR"/>
    <property type="match status" value="1"/>
</dbReference>
<evidence type="ECO:0000256" key="8">
    <source>
        <dbReference type="SAM" id="MobiDB-lite"/>
    </source>
</evidence>
<dbReference type="InterPro" id="IPR001138">
    <property type="entry name" value="Zn2Cys6_DnaBD"/>
</dbReference>
<proteinExistence type="predicted"/>
<dbReference type="Pfam" id="PF04082">
    <property type="entry name" value="Fungal_trans"/>
    <property type="match status" value="1"/>
</dbReference>
<dbReference type="STRING" id="45286.A0A0X8HSJ1"/>
<dbReference type="AlphaFoldDB" id="A0A0X8HSJ1"/>
<dbReference type="RefSeq" id="XP_017988052.1">
    <property type="nucleotide sequence ID" value="XM_018132667.1"/>
</dbReference>
<evidence type="ECO:0000256" key="4">
    <source>
        <dbReference type="ARBA" id="ARBA00023015"/>
    </source>
</evidence>
<keyword evidence="5" id="KW-0238">DNA-binding</keyword>
<keyword evidence="3" id="KW-0862">Zinc</keyword>
<evidence type="ECO:0000256" key="1">
    <source>
        <dbReference type="ARBA" id="ARBA00004123"/>
    </source>
</evidence>
<keyword evidence="11" id="KW-1185">Reference proteome</keyword>
<feature type="domain" description="Zn(2)-C6 fungal-type" evidence="9">
    <location>
        <begin position="73"/>
        <end position="102"/>
    </location>
</feature>
<dbReference type="GO" id="GO:0006351">
    <property type="term" value="P:DNA-templated transcription"/>
    <property type="evidence" value="ECO:0007669"/>
    <property type="project" value="InterPro"/>
</dbReference>
<organism evidence="10 11">
    <name type="scientific">Eremothecium sinecaudum</name>
    <dbReference type="NCBI Taxonomy" id="45286"/>
    <lineage>
        <taxon>Eukaryota</taxon>
        <taxon>Fungi</taxon>
        <taxon>Dikarya</taxon>
        <taxon>Ascomycota</taxon>
        <taxon>Saccharomycotina</taxon>
        <taxon>Saccharomycetes</taxon>
        <taxon>Saccharomycetales</taxon>
        <taxon>Saccharomycetaceae</taxon>
        <taxon>Eremothecium</taxon>
    </lineage>
</organism>
<evidence type="ECO:0000313" key="11">
    <source>
        <dbReference type="Proteomes" id="UP000243052"/>
    </source>
</evidence>
<dbReference type="GO" id="GO:0008270">
    <property type="term" value="F:zinc ion binding"/>
    <property type="evidence" value="ECO:0007669"/>
    <property type="project" value="InterPro"/>
</dbReference>
<dbReference type="OrthoDB" id="4161332at2759"/>
<dbReference type="Pfam" id="PF00172">
    <property type="entry name" value="Zn_clus"/>
    <property type="match status" value="1"/>
</dbReference>
<evidence type="ECO:0000256" key="7">
    <source>
        <dbReference type="ARBA" id="ARBA00023242"/>
    </source>
</evidence>
<reference evidence="10 11" key="1">
    <citation type="submission" date="2016-01" db="EMBL/GenBank/DDBJ databases">
        <title>Genome sequence of the yeast Holleya sinecauda.</title>
        <authorList>
            <person name="Dietrich F.S."/>
        </authorList>
    </citation>
    <scope>NUCLEOTIDE SEQUENCE [LARGE SCALE GENOMIC DNA]</scope>
    <source>
        <strain evidence="10 11">ATCC 58844</strain>
    </source>
</reference>
<evidence type="ECO:0000256" key="6">
    <source>
        <dbReference type="ARBA" id="ARBA00023163"/>
    </source>
</evidence>
<dbReference type="SUPFAM" id="SSF57701">
    <property type="entry name" value="Zn2/Cys6 DNA-binding domain"/>
    <property type="match status" value="1"/>
</dbReference>
<dbReference type="InterPro" id="IPR051615">
    <property type="entry name" value="Transcr_Regulatory_Elem"/>
</dbReference>
<feature type="region of interest" description="Disordered" evidence="8">
    <location>
        <begin position="195"/>
        <end position="220"/>
    </location>
</feature>
<evidence type="ECO:0000256" key="2">
    <source>
        <dbReference type="ARBA" id="ARBA00022723"/>
    </source>
</evidence>
<keyword evidence="4" id="KW-0805">Transcription regulation</keyword>
<evidence type="ECO:0000256" key="5">
    <source>
        <dbReference type="ARBA" id="ARBA00023125"/>
    </source>
</evidence>
<keyword evidence="7" id="KW-0539">Nucleus</keyword>
<evidence type="ECO:0000259" key="9">
    <source>
        <dbReference type="PROSITE" id="PS50048"/>
    </source>
</evidence>